<evidence type="ECO:0000313" key="6">
    <source>
        <dbReference type="Proteomes" id="UP000036987"/>
    </source>
</evidence>
<comment type="similarity">
    <text evidence="1">Belongs to the FLZ family.</text>
</comment>
<evidence type="ECO:0000313" key="5">
    <source>
        <dbReference type="EMBL" id="KMZ68837.1"/>
    </source>
</evidence>
<keyword evidence="2" id="KW-0479">Metal-binding</keyword>
<dbReference type="PANTHER" id="PTHR47208">
    <property type="entry name" value="OS02G0174800 PROTEIN"/>
    <property type="match status" value="1"/>
</dbReference>
<dbReference type="EMBL" id="LFYR01000811">
    <property type="protein sequence ID" value="KMZ68837.1"/>
    <property type="molecule type" value="Genomic_DNA"/>
</dbReference>
<dbReference type="Pfam" id="PF04570">
    <property type="entry name" value="zf-FLZ"/>
    <property type="match status" value="1"/>
</dbReference>
<organism evidence="5 6">
    <name type="scientific">Zostera marina</name>
    <name type="common">Eelgrass</name>
    <dbReference type="NCBI Taxonomy" id="29655"/>
    <lineage>
        <taxon>Eukaryota</taxon>
        <taxon>Viridiplantae</taxon>
        <taxon>Streptophyta</taxon>
        <taxon>Embryophyta</taxon>
        <taxon>Tracheophyta</taxon>
        <taxon>Spermatophyta</taxon>
        <taxon>Magnoliopsida</taxon>
        <taxon>Liliopsida</taxon>
        <taxon>Zosteraceae</taxon>
        <taxon>Zostera</taxon>
    </lineage>
</organism>
<dbReference type="InterPro" id="IPR044604">
    <property type="entry name" value="FLZ12/13/14"/>
</dbReference>
<keyword evidence="6" id="KW-1185">Reference proteome</keyword>
<name>A0A0K9PKR8_ZOSMR</name>
<protein>
    <recommendedName>
        <fullName evidence="4">FLZ-type domain-containing protein</fullName>
    </recommendedName>
</protein>
<dbReference type="OrthoDB" id="1926521at2759"/>
<comment type="caution">
    <text evidence="5">The sequence shown here is derived from an EMBL/GenBank/DDBJ whole genome shotgun (WGS) entry which is preliminary data.</text>
</comment>
<evidence type="ECO:0000256" key="2">
    <source>
        <dbReference type="ARBA" id="ARBA00022723"/>
    </source>
</evidence>
<accession>A0A0K9PKR8</accession>
<dbReference type="AlphaFoldDB" id="A0A0K9PKR8"/>
<reference evidence="6" key="1">
    <citation type="journal article" date="2016" name="Nature">
        <title>The genome of the seagrass Zostera marina reveals angiosperm adaptation to the sea.</title>
        <authorList>
            <person name="Olsen J.L."/>
            <person name="Rouze P."/>
            <person name="Verhelst B."/>
            <person name="Lin Y.-C."/>
            <person name="Bayer T."/>
            <person name="Collen J."/>
            <person name="Dattolo E."/>
            <person name="De Paoli E."/>
            <person name="Dittami S."/>
            <person name="Maumus F."/>
            <person name="Michel G."/>
            <person name="Kersting A."/>
            <person name="Lauritano C."/>
            <person name="Lohaus R."/>
            <person name="Toepel M."/>
            <person name="Tonon T."/>
            <person name="Vanneste K."/>
            <person name="Amirebrahimi M."/>
            <person name="Brakel J."/>
            <person name="Bostroem C."/>
            <person name="Chovatia M."/>
            <person name="Grimwood J."/>
            <person name="Jenkins J.W."/>
            <person name="Jueterbock A."/>
            <person name="Mraz A."/>
            <person name="Stam W.T."/>
            <person name="Tice H."/>
            <person name="Bornberg-Bauer E."/>
            <person name="Green P.J."/>
            <person name="Pearson G.A."/>
            <person name="Procaccini G."/>
            <person name="Duarte C.M."/>
            <person name="Schmutz J."/>
            <person name="Reusch T.B.H."/>
            <person name="Van de Peer Y."/>
        </authorList>
    </citation>
    <scope>NUCLEOTIDE SEQUENCE [LARGE SCALE GENOMIC DNA]</scope>
    <source>
        <strain evidence="6">cv. Finnish</strain>
    </source>
</reference>
<dbReference type="PROSITE" id="PS51795">
    <property type="entry name" value="ZF_FLZ"/>
    <property type="match status" value="1"/>
</dbReference>
<evidence type="ECO:0000256" key="3">
    <source>
        <dbReference type="PROSITE-ProRule" id="PRU01131"/>
    </source>
</evidence>
<dbReference type="Proteomes" id="UP000036987">
    <property type="component" value="Unassembled WGS sequence"/>
</dbReference>
<sequence length="88" mass="10157">MAGPETTHRHFTIEHTQMSDKTSASCLSVNLPSTIYRTRTRTFLDSCYLCRKILSHGTDIYIYRGDRAFCTEECRNKHIVVDVDIDVD</sequence>
<feature type="domain" description="FLZ-type" evidence="4">
    <location>
        <begin position="42"/>
        <end position="86"/>
    </location>
</feature>
<dbReference type="GO" id="GO:0046872">
    <property type="term" value="F:metal ion binding"/>
    <property type="evidence" value="ECO:0007669"/>
    <property type="project" value="UniProtKB-KW"/>
</dbReference>
<gene>
    <name evidence="5" type="ORF">ZOSMA_22G01320</name>
</gene>
<proteinExistence type="inferred from homology"/>
<evidence type="ECO:0000259" key="4">
    <source>
        <dbReference type="PROSITE" id="PS51795"/>
    </source>
</evidence>
<dbReference type="PANTHER" id="PTHR47208:SF1">
    <property type="entry name" value="OS02G0174800 PROTEIN"/>
    <property type="match status" value="1"/>
</dbReference>
<dbReference type="InterPro" id="IPR007650">
    <property type="entry name" value="Zf-FLZ_dom"/>
</dbReference>
<feature type="zinc finger region" description="FLZ-type" evidence="3">
    <location>
        <begin position="42"/>
        <end position="86"/>
    </location>
</feature>
<evidence type="ECO:0000256" key="1">
    <source>
        <dbReference type="ARBA" id="ARBA00009374"/>
    </source>
</evidence>